<evidence type="ECO:0000313" key="2">
    <source>
        <dbReference type="EMBL" id="GHW02126.1"/>
    </source>
</evidence>
<dbReference type="Proteomes" id="UP000616547">
    <property type="component" value="Unassembled WGS sequence"/>
</dbReference>
<feature type="transmembrane region" description="Helical" evidence="1">
    <location>
        <begin position="28"/>
        <end position="45"/>
    </location>
</feature>
<feature type="transmembrane region" description="Helical" evidence="1">
    <location>
        <begin position="153"/>
        <end position="183"/>
    </location>
</feature>
<proteinExistence type="predicted"/>
<organism evidence="2 3">
    <name type="scientific">Lactobacillus nasalidis</name>
    <dbReference type="NCBI Taxonomy" id="2797258"/>
    <lineage>
        <taxon>Bacteria</taxon>
        <taxon>Bacillati</taxon>
        <taxon>Bacillota</taxon>
        <taxon>Bacilli</taxon>
        <taxon>Lactobacillales</taxon>
        <taxon>Lactobacillaceae</taxon>
        <taxon>Lactobacillus</taxon>
    </lineage>
</organism>
<gene>
    <name evidence="2" type="ORF">lacNasYZ03_18130</name>
</gene>
<feature type="transmembrane region" description="Helical" evidence="1">
    <location>
        <begin position="57"/>
        <end position="76"/>
    </location>
</feature>
<feature type="transmembrane region" description="Helical" evidence="1">
    <location>
        <begin position="88"/>
        <end position="110"/>
    </location>
</feature>
<evidence type="ECO:0000313" key="3">
    <source>
        <dbReference type="Proteomes" id="UP000616547"/>
    </source>
</evidence>
<comment type="caution">
    <text evidence="2">The sequence shown here is derived from an EMBL/GenBank/DDBJ whole genome shotgun (WGS) entry which is preliminary data.</text>
</comment>
<name>A0ABQ3W6M6_9LACO</name>
<reference evidence="3" key="1">
    <citation type="submission" date="2021-01" db="EMBL/GenBank/DDBJ databases">
        <title>Draft genome sequence of Nasalis larvatus strain YZ03.</title>
        <authorList>
            <person name="Suzuki-Hashido N."/>
            <person name="Tsuchida S."/>
            <person name="Hayakawa T."/>
        </authorList>
    </citation>
    <scope>NUCLEOTIDE SEQUENCE [LARGE SCALE GENOMIC DNA]</scope>
    <source>
        <strain evidence="3">YZ03</strain>
    </source>
</reference>
<evidence type="ECO:0000256" key="1">
    <source>
        <dbReference type="SAM" id="Phobius"/>
    </source>
</evidence>
<evidence type="ECO:0008006" key="4">
    <source>
        <dbReference type="Google" id="ProtNLM"/>
    </source>
</evidence>
<keyword evidence="3" id="KW-1185">Reference proteome</keyword>
<feature type="transmembrane region" description="Helical" evidence="1">
    <location>
        <begin position="278"/>
        <end position="299"/>
    </location>
</feature>
<feature type="transmembrane region" description="Helical" evidence="1">
    <location>
        <begin position="319"/>
        <end position="343"/>
    </location>
</feature>
<keyword evidence="1" id="KW-1133">Transmembrane helix</keyword>
<dbReference type="RefSeq" id="WP_201331386.1">
    <property type="nucleotide sequence ID" value="NZ_BOCG01000507.1"/>
</dbReference>
<sequence length="351" mass="40348">MIGIAISLFIALIVLQYANYNRSKIKIEILLFLFWAGALYSTYCSRESYMQMNSWQAGIYFIFRILSFFVMLVYSVERGDGKEIIKEFFVISLIYCLINDLVFIPQMAVFRATQGYLLGNKFSVSYMHLEMVAFYIFQGALGNKTKKNITLVLILYSLTISLLVDCITGVMGVLFFIVLAFLLPKKITRNPLLWVVISVLSFASVYNYNYIVETDIYQKLFVRSLDRGVTLTGRMNIYKELPHLMSGHWLWGYGPSSSYEVIHNYLNMPNTQNGFWDIILQVGIVSFTFLALLTIYSIYQIDKKKENFLIPIIAMLDMYSVLAIFEITISLSFIGFVIIAAVYSSSQVIEI</sequence>
<accession>A0ABQ3W6M6</accession>
<protein>
    <recommendedName>
        <fullName evidence="4">O-antigen ligase family protein</fullName>
    </recommendedName>
</protein>
<feature type="transmembrane region" description="Helical" evidence="1">
    <location>
        <begin position="192"/>
        <end position="211"/>
    </location>
</feature>
<keyword evidence="1" id="KW-0812">Transmembrane</keyword>
<dbReference type="EMBL" id="BOCI01000495">
    <property type="protein sequence ID" value="GHW02126.1"/>
    <property type="molecule type" value="Genomic_DNA"/>
</dbReference>
<keyword evidence="1" id="KW-0472">Membrane</keyword>